<organism evidence="2 3">
    <name type="scientific">Mycena rosella</name>
    <name type="common">Pink bonnet</name>
    <name type="synonym">Agaricus rosellus</name>
    <dbReference type="NCBI Taxonomy" id="1033263"/>
    <lineage>
        <taxon>Eukaryota</taxon>
        <taxon>Fungi</taxon>
        <taxon>Dikarya</taxon>
        <taxon>Basidiomycota</taxon>
        <taxon>Agaricomycotina</taxon>
        <taxon>Agaricomycetes</taxon>
        <taxon>Agaricomycetidae</taxon>
        <taxon>Agaricales</taxon>
        <taxon>Marasmiineae</taxon>
        <taxon>Mycenaceae</taxon>
        <taxon>Mycena</taxon>
    </lineage>
</organism>
<gene>
    <name evidence="2" type="ORF">B0H17DRAFT_1188368</name>
</gene>
<comment type="caution">
    <text evidence="2">The sequence shown here is derived from an EMBL/GenBank/DDBJ whole genome shotgun (WGS) entry which is preliminary data.</text>
</comment>
<dbReference type="Proteomes" id="UP001221757">
    <property type="component" value="Unassembled WGS sequence"/>
</dbReference>
<protein>
    <submittedName>
        <fullName evidence="2">Uncharacterized protein</fullName>
    </submittedName>
</protein>
<sequence>MTPTSGRPIEAWDGQDSWHTKSLEREVRGDLESAGAGAGATIWASPFFGPYNTHQATPLGNPLSTSAHTGRPAFWSGIWNAAGPSRENPQPSQPGFDANNTNRSQISPAEFDQLAHQLKFIDENDEYADIASGDKVINDSLVDTILEASGTDPTTEPVESSSSEAVNNSVLQNQIWTAPMLPPRRFLRMSTPPSIRTSSQYRE</sequence>
<dbReference type="EMBL" id="JARKIE010000659">
    <property type="protein sequence ID" value="KAJ7621839.1"/>
    <property type="molecule type" value="Genomic_DNA"/>
</dbReference>
<feature type="compositionally biased region" description="Polar residues" evidence="1">
    <location>
        <begin position="191"/>
        <end position="203"/>
    </location>
</feature>
<feature type="region of interest" description="Disordered" evidence="1">
    <location>
        <begin position="75"/>
        <end position="109"/>
    </location>
</feature>
<keyword evidence="3" id="KW-1185">Reference proteome</keyword>
<evidence type="ECO:0000313" key="3">
    <source>
        <dbReference type="Proteomes" id="UP001221757"/>
    </source>
</evidence>
<evidence type="ECO:0000313" key="2">
    <source>
        <dbReference type="EMBL" id="KAJ7621839.1"/>
    </source>
</evidence>
<reference evidence="2" key="1">
    <citation type="submission" date="2023-03" db="EMBL/GenBank/DDBJ databases">
        <title>Massive genome expansion in bonnet fungi (Mycena s.s.) driven by repeated elements and novel gene families across ecological guilds.</title>
        <authorList>
            <consortium name="Lawrence Berkeley National Laboratory"/>
            <person name="Harder C.B."/>
            <person name="Miyauchi S."/>
            <person name="Viragh M."/>
            <person name="Kuo A."/>
            <person name="Thoen E."/>
            <person name="Andreopoulos B."/>
            <person name="Lu D."/>
            <person name="Skrede I."/>
            <person name="Drula E."/>
            <person name="Henrissat B."/>
            <person name="Morin E."/>
            <person name="Kohler A."/>
            <person name="Barry K."/>
            <person name="LaButti K."/>
            <person name="Morin E."/>
            <person name="Salamov A."/>
            <person name="Lipzen A."/>
            <person name="Mereny Z."/>
            <person name="Hegedus B."/>
            <person name="Baldrian P."/>
            <person name="Stursova M."/>
            <person name="Weitz H."/>
            <person name="Taylor A."/>
            <person name="Grigoriev I.V."/>
            <person name="Nagy L.G."/>
            <person name="Martin F."/>
            <person name="Kauserud H."/>
        </authorList>
    </citation>
    <scope>NUCLEOTIDE SEQUENCE</scope>
    <source>
        <strain evidence="2">CBHHK067</strain>
    </source>
</reference>
<accession>A0AAD7FI75</accession>
<proteinExistence type="predicted"/>
<evidence type="ECO:0000256" key="1">
    <source>
        <dbReference type="SAM" id="MobiDB-lite"/>
    </source>
</evidence>
<feature type="compositionally biased region" description="Polar residues" evidence="1">
    <location>
        <begin position="98"/>
        <end position="107"/>
    </location>
</feature>
<feature type="region of interest" description="Disordered" evidence="1">
    <location>
        <begin position="184"/>
        <end position="203"/>
    </location>
</feature>
<name>A0AAD7FI75_MYCRO</name>
<dbReference type="AlphaFoldDB" id="A0AAD7FI75"/>